<dbReference type="EC" id="3.6.1.57" evidence="4"/>
<dbReference type="InterPro" id="IPR016181">
    <property type="entry name" value="Acyl_CoA_acyltransferase"/>
</dbReference>
<feature type="active site" description="Proton acceptor" evidence="1">
    <location>
        <position position="17"/>
    </location>
</feature>
<dbReference type="NCBIfam" id="TIGR03590">
    <property type="entry name" value="PseG"/>
    <property type="match status" value="1"/>
</dbReference>
<feature type="binding site" evidence="2">
    <location>
        <position position="149"/>
    </location>
    <ligand>
        <name>substrate</name>
    </ligand>
</feature>
<dbReference type="KEGG" id="sinu:IMZ28_03845"/>
<dbReference type="InterPro" id="IPR020023">
    <property type="entry name" value="PseG"/>
</dbReference>
<keyword evidence="4" id="KW-0378">Hydrolase</keyword>
<dbReference type="SUPFAM" id="SSF55729">
    <property type="entry name" value="Acyl-CoA N-acyltransferases (Nat)"/>
    <property type="match status" value="1"/>
</dbReference>
<dbReference type="NCBIfam" id="TIGR03585">
    <property type="entry name" value="PseH"/>
    <property type="match status" value="1"/>
</dbReference>
<organism evidence="4 5">
    <name type="scientific">Sulfurovum indicum</name>
    <dbReference type="NCBI Taxonomy" id="2779528"/>
    <lineage>
        <taxon>Bacteria</taxon>
        <taxon>Pseudomonadati</taxon>
        <taxon>Campylobacterota</taxon>
        <taxon>Epsilonproteobacteria</taxon>
        <taxon>Campylobacterales</taxon>
        <taxon>Sulfurovaceae</taxon>
        <taxon>Sulfurovum</taxon>
    </lineage>
</organism>
<dbReference type="CDD" id="cd04301">
    <property type="entry name" value="NAT_SF"/>
    <property type="match status" value="1"/>
</dbReference>
<dbReference type="PANTHER" id="PTHR43415">
    <property type="entry name" value="SPERMIDINE N(1)-ACETYLTRANSFERASE"/>
    <property type="match status" value="1"/>
</dbReference>
<feature type="binding site" evidence="2">
    <location>
        <position position="252"/>
    </location>
    <ligand>
        <name>substrate</name>
    </ligand>
</feature>
<dbReference type="EMBL" id="CP063164">
    <property type="protein sequence ID" value="QOR62612.1"/>
    <property type="molecule type" value="Genomic_DNA"/>
</dbReference>
<feature type="domain" description="N-acetyltransferase" evidence="3">
    <location>
        <begin position="308"/>
        <end position="460"/>
    </location>
</feature>
<sequence length="462" mass="53979">MNILVRADSSSFIGTGHIMRDLVLIEQYPNANIVFATQNFPGNISHKIKDKGYAIEILKSNDIEELDALVKKHASDMIVIDHYGIDYNFEKELKVKNPTLKIMVLDDTYEKHYCDILLNHNIYADETKYQGLIPENCELRCGAKFTLLREEFRVEKVKGRQNNINRGKLNVFVAMGGIDHTNINIDILELLREFSNIHMHVITTTANRHLAELKAYVADKSNITLHINTKQIAKLMNKADFTIVTPSVTINEIFYLGVPFIAIKTAENQRFMYEYLKENNFAALEHFDHTQLSQKISEQIDELKVALVNFIDLSQEEKKMILEWRNHERIRRWMFTQDIIELNDHLEYIESLKERKDRLYFLVKCNLKPIGVIDFTKIDLENGHSEFGVYSNPTIKGVGRILMKAILNYAFSVLKIDRLFSEVFEDNYRAIQLYEQYNFSKINSKTINRRNVIVMELKNENR</sequence>
<dbReference type="AlphaFoldDB" id="A0A7M1S691"/>
<evidence type="ECO:0000313" key="5">
    <source>
        <dbReference type="Proteomes" id="UP000595074"/>
    </source>
</evidence>
<dbReference type="Gene3D" id="3.40.50.2000">
    <property type="entry name" value="Glycogen Phosphorylase B"/>
    <property type="match status" value="1"/>
</dbReference>
<dbReference type="Pfam" id="PF00583">
    <property type="entry name" value="Acetyltransf_1"/>
    <property type="match status" value="1"/>
</dbReference>
<gene>
    <name evidence="4" type="primary">pseG</name>
    <name evidence="4" type="ORF">IMZ28_03845</name>
</gene>
<evidence type="ECO:0000256" key="1">
    <source>
        <dbReference type="PIRSR" id="PIRSR620023-1"/>
    </source>
</evidence>
<dbReference type="GO" id="GO:0016787">
    <property type="term" value="F:hydrolase activity"/>
    <property type="evidence" value="ECO:0007669"/>
    <property type="project" value="UniProtKB-KW"/>
</dbReference>
<protein>
    <submittedName>
        <fullName evidence="4">UDP-2,4-diacetamido-2,4, 6-trideoxy-beta-L-altropyranose hydrolase</fullName>
        <ecNumber evidence="4">3.6.1.57</ecNumber>
    </submittedName>
</protein>
<evidence type="ECO:0000256" key="2">
    <source>
        <dbReference type="PIRSR" id="PIRSR620023-2"/>
    </source>
</evidence>
<evidence type="ECO:0000313" key="4">
    <source>
        <dbReference type="EMBL" id="QOR62612.1"/>
    </source>
</evidence>
<dbReference type="PROSITE" id="PS51186">
    <property type="entry name" value="GNAT"/>
    <property type="match status" value="1"/>
</dbReference>
<dbReference type="SUPFAM" id="SSF53756">
    <property type="entry name" value="UDP-Glycosyltransferase/glycogen phosphorylase"/>
    <property type="match status" value="1"/>
</dbReference>
<name>A0A7M1S691_9BACT</name>
<dbReference type="InterPro" id="IPR020036">
    <property type="entry name" value="PseH"/>
</dbReference>
<dbReference type="Gene3D" id="3.40.50.11190">
    <property type="match status" value="1"/>
</dbReference>
<accession>A0A7M1S691</accession>
<dbReference type="Proteomes" id="UP000595074">
    <property type="component" value="Chromosome"/>
</dbReference>
<proteinExistence type="predicted"/>
<keyword evidence="5" id="KW-1185">Reference proteome</keyword>
<evidence type="ECO:0000259" key="3">
    <source>
        <dbReference type="PROSITE" id="PS51186"/>
    </source>
</evidence>
<dbReference type="Gene3D" id="3.40.630.30">
    <property type="match status" value="1"/>
</dbReference>
<reference evidence="4 5" key="1">
    <citation type="submission" date="2020-10" db="EMBL/GenBank/DDBJ databases">
        <title>The genome of sulfurovum sp.</title>
        <authorList>
            <person name="Xie S."/>
            <person name="Shao Z."/>
            <person name="Jiang L."/>
        </authorList>
    </citation>
    <scope>NUCLEOTIDE SEQUENCE [LARGE SCALE GENOMIC DNA]</scope>
    <source>
        <strain evidence="4 5">ST-419</strain>
    </source>
</reference>
<dbReference type="GO" id="GO:0016747">
    <property type="term" value="F:acyltransferase activity, transferring groups other than amino-acyl groups"/>
    <property type="evidence" value="ECO:0007669"/>
    <property type="project" value="InterPro"/>
</dbReference>
<dbReference type="InterPro" id="IPR000182">
    <property type="entry name" value="GNAT_dom"/>
</dbReference>
<dbReference type="RefSeq" id="WP_197549430.1">
    <property type="nucleotide sequence ID" value="NZ_CP063164.1"/>
</dbReference>
<dbReference type="PANTHER" id="PTHR43415:SF3">
    <property type="entry name" value="GNAT-FAMILY ACETYLTRANSFERASE"/>
    <property type="match status" value="1"/>
</dbReference>